<evidence type="ECO:0000313" key="2">
    <source>
        <dbReference type="Proteomes" id="UP001291623"/>
    </source>
</evidence>
<protein>
    <submittedName>
        <fullName evidence="1">Uncharacterized protein</fullName>
    </submittedName>
</protein>
<proteinExistence type="predicted"/>
<dbReference type="Proteomes" id="UP001291623">
    <property type="component" value="Unassembled WGS sequence"/>
</dbReference>
<sequence>MSKTFVNRIFTEILLPRFFFRNIDQESAKKHIDDSLNNKWKEFRLKLWCVVWNPLKSKEEIIKKVPEGIPMNQWALFANYRLKKKHSTRLRKHSVTNWTKKILR</sequence>
<gene>
    <name evidence="1" type="ORF">RND71_041666</name>
</gene>
<name>A0AAE1QVU7_9SOLA</name>
<keyword evidence="2" id="KW-1185">Reference proteome</keyword>
<evidence type="ECO:0000313" key="1">
    <source>
        <dbReference type="EMBL" id="KAK4340204.1"/>
    </source>
</evidence>
<reference evidence="1" key="1">
    <citation type="submission" date="2023-12" db="EMBL/GenBank/DDBJ databases">
        <title>Genome assembly of Anisodus tanguticus.</title>
        <authorList>
            <person name="Wang Y.-J."/>
        </authorList>
    </citation>
    <scope>NUCLEOTIDE SEQUENCE</scope>
    <source>
        <strain evidence="1">KB-2021</strain>
        <tissue evidence="1">Leaf</tissue>
    </source>
</reference>
<organism evidence="1 2">
    <name type="scientific">Anisodus tanguticus</name>
    <dbReference type="NCBI Taxonomy" id="243964"/>
    <lineage>
        <taxon>Eukaryota</taxon>
        <taxon>Viridiplantae</taxon>
        <taxon>Streptophyta</taxon>
        <taxon>Embryophyta</taxon>
        <taxon>Tracheophyta</taxon>
        <taxon>Spermatophyta</taxon>
        <taxon>Magnoliopsida</taxon>
        <taxon>eudicotyledons</taxon>
        <taxon>Gunneridae</taxon>
        <taxon>Pentapetalae</taxon>
        <taxon>asterids</taxon>
        <taxon>lamiids</taxon>
        <taxon>Solanales</taxon>
        <taxon>Solanaceae</taxon>
        <taxon>Solanoideae</taxon>
        <taxon>Hyoscyameae</taxon>
        <taxon>Anisodus</taxon>
    </lineage>
</organism>
<dbReference type="EMBL" id="JAVYJV010000023">
    <property type="protein sequence ID" value="KAK4340204.1"/>
    <property type="molecule type" value="Genomic_DNA"/>
</dbReference>
<dbReference type="AlphaFoldDB" id="A0AAE1QVU7"/>
<comment type="caution">
    <text evidence="1">The sequence shown here is derived from an EMBL/GenBank/DDBJ whole genome shotgun (WGS) entry which is preliminary data.</text>
</comment>
<accession>A0AAE1QVU7</accession>